<keyword evidence="4" id="KW-0808">Transferase</keyword>
<dbReference type="GO" id="GO:0004673">
    <property type="term" value="F:protein histidine kinase activity"/>
    <property type="evidence" value="ECO:0007669"/>
    <property type="project" value="UniProtKB-EC"/>
</dbReference>
<name>A0A2U3QE82_9BACT</name>
<reference evidence="13" key="1">
    <citation type="submission" date="2018-03" db="EMBL/GenBank/DDBJ databases">
        <authorList>
            <person name="Zecchin S."/>
        </authorList>
    </citation>
    <scope>NUCLEOTIDE SEQUENCE [LARGE SCALE GENOMIC DNA]</scope>
</reference>
<gene>
    <name evidence="12" type="ORF">NBG4_1030006</name>
</gene>
<evidence type="ECO:0000256" key="6">
    <source>
        <dbReference type="ARBA" id="ARBA00022777"/>
    </source>
</evidence>
<keyword evidence="10" id="KW-0812">Transmembrane</keyword>
<evidence type="ECO:0000259" key="11">
    <source>
        <dbReference type="PROSITE" id="PS50109"/>
    </source>
</evidence>
<evidence type="ECO:0000256" key="5">
    <source>
        <dbReference type="ARBA" id="ARBA00022741"/>
    </source>
</evidence>
<dbReference type="AlphaFoldDB" id="A0A2U3QE82"/>
<dbReference type="GO" id="GO:0000160">
    <property type="term" value="P:phosphorelay signal transduction system"/>
    <property type="evidence" value="ECO:0007669"/>
    <property type="project" value="UniProtKB-KW"/>
</dbReference>
<keyword evidence="3" id="KW-0597">Phosphoprotein</keyword>
<evidence type="ECO:0000256" key="4">
    <source>
        <dbReference type="ARBA" id="ARBA00022679"/>
    </source>
</evidence>
<dbReference type="InterPro" id="IPR004358">
    <property type="entry name" value="Sig_transdc_His_kin-like_C"/>
</dbReference>
<evidence type="ECO:0000256" key="8">
    <source>
        <dbReference type="ARBA" id="ARBA00023012"/>
    </source>
</evidence>
<dbReference type="EMBL" id="OUUY01000006">
    <property type="protein sequence ID" value="SPP99650.1"/>
    <property type="molecule type" value="Genomic_DNA"/>
</dbReference>
<dbReference type="PANTHER" id="PTHR43065:SF10">
    <property type="entry name" value="PEROXIDE STRESS-ACTIVATED HISTIDINE KINASE MAK3"/>
    <property type="match status" value="1"/>
</dbReference>
<dbReference type="SMART" id="SM00387">
    <property type="entry name" value="HATPase_c"/>
    <property type="match status" value="1"/>
</dbReference>
<dbReference type="Pfam" id="PF02518">
    <property type="entry name" value="HATPase_c"/>
    <property type="match status" value="1"/>
</dbReference>
<accession>A0A2U3QE82</accession>
<keyword evidence="13" id="KW-1185">Reference proteome</keyword>
<protein>
    <recommendedName>
        <fullName evidence="2">histidine kinase</fullName>
        <ecNumber evidence="2">2.7.13.3</ecNumber>
    </recommendedName>
</protein>
<evidence type="ECO:0000313" key="13">
    <source>
        <dbReference type="Proteomes" id="UP000245125"/>
    </source>
</evidence>
<dbReference type="GO" id="GO:0005524">
    <property type="term" value="F:ATP binding"/>
    <property type="evidence" value="ECO:0007669"/>
    <property type="project" value="UniProtKB-KW"/>
</dbReference>
<dbReference type="InterPro" id="IPR036890">
    <property type="entry name" value="HATPase_C_sf"/>
</dbReference>
<keyword evidence="7" id="KW-0067">ATP-binding</keyword>
<dbReference type="PROSITE" id="PS50109">
    <property type="entry name" value="HIS_KIN"/>
    <property type="match status" value="1"/>
</dbReference>
<evidence type="ECO:0000256" key="10">
    <source>
        <dbReference type="SAM" id="Phobius"/>
    </source>
</evidence>
<dbReference type="InterPro" id="IPR005467">
    <property type="entry name" value="His_kinase_dom"/>
</dbReference>
<keyword evidence="10" id="KW-1133">Transmembrane helix</keyword>
<feature type="domain" description="Histidine kinase" evidence="11">
    <location>
        <begin position="132"/>
        <end position="339"/>
    </location>
</feature>
<dbReference type="Proteomes" id="UP000245125">
    <property type="component" value="Unassembled WGS sequence"/>
</dbReference>
<keyword evidence="6 12" id="KW-0418">Kinase</keyword>
<dbReference type="Gene3D" id="3.30.565.10">
    <property type="entry name" value="Histidine kinase-like ATPase, C-terminal domain"/>
    <property type="match status" value="1"/>
</dbReference>
<evidence type="ECO:0000256" key="7">
    <source>
        <dbReference type="ARBA" id="ARBA00022840"/>
    </source>
</evidence>
<keyword evidence="9" id="KW-0175">Coiled coil</keyword>
<evidence type="ECO:0000256" key="9">
    <source>
        <dbReference type="SAM" id="Coils"/>
    </source>
</evidence>
<evidence type="ECO:0000313" key="12">
    <source>
        <dbReference type="EMBL" id="SPP99650.1"/>
    </source>
</evidence>
<dbReference type="SUPFAM" id="SSF55874">
    <property type="entry name" value="ATPase domain of HSP90 chaperone/DNA topoisomerase II/histidine kinase"/>
    <property type="match status" value="1"/>
</dbReference>
<comment type="catalytic activity">
    <reaction evidence="1">
        <text>ATP + protein L-histidine = ADP + protein N-phospho-L-histidine.</text>
        <dbReference type="EC" id="2.7.13.3"/>
    </reaction>
</comment>
<proteinExistence type="predicted"/>
<evidence type="ECO:0000256" key="2">
    <source>
        <dbReference type="ARBA" id="ARBA00012438"/>
    </source>
</evidence>
<feature type="transmembrane region" description="Helical" evidence="10">
    <location>
        <begin position="74"/>
        <end position="93"/>
    </location>
</feature>
<sequence length="353" mass="39954">MIILAIRCLTTSLKLYRINRENALWHYMVWLSSSYVMYSFSRVVGHIVKPLLIATGHLELWRFLDPLSGSLNNFTFFLVASVSLFFIGIYPLYLKIIREERQIEEINAELTEMNQELETLVAERTMALMGLTVADQVRNPAAVIGCTCKRVLAKDALTPETAGKMNSIIDECKKLETVVENFEYLLRSRRSIFRHEDINEVIRGIITLTEKEFSLKGLHLDLRLSQHPLKMNIERNLLRVALFHVIRNSIDATQPGGLISVASTADSDTITITLSDTGPGIPGEIREKIFDPFFTTKHHKFGMGLPLVKQIVSEHLGDIMIQSEKGKGTTVTISFPVRWKETQKANSVPLIPS</sequence>
<keyword evidence="8" id="KW-0902">Two-component regulatory system</keyword>
<feature type="coiled-coil region" evidence="9">
    <location>
        <begin position="96"/>
        <end position="123"/>
    </location>
</feature>
<keyword evidence="5" id="KW-0547">Nucleotide-binding</keyword>
<evidence type="ECO:0000256" key="1">
    <source>
        <dbReference type="ARBA" id="ARBA00000085"/>
    </source>
</evidence>
<evidence type="ECO:0000256" key="3">
    <source>
        <dbReference type="ARBA" id="ARBA00022553"/>
    </source>
</evidence>
<dbReference type="PRINTS" id="PR00344">
    <property type="entry name" value="BCTRLSENSOR"/>
</dbReference>
<dbReference type="InterPro" id="IPR003594">
    <property type="entry name" value="HATPase_dom"/>
</dbReference>
<feature type="transmembrane region" description="Helical" evidence="10">
    <location>
        <begin position="24"/>
        <end position="41"/>
    </location>
</feature>
<organism evidence="12 13">
    <name type="scientific">Candidatus Sulfobium mesophilum</name>
    <dbReference type="NCBI Taxonomy" id="2016548"/>
    <lineage>
        <taxon>Bacteria</taxon>
        <taxon>Pseudomonadati</taxon>
        <taxon>Nitrospirota</taxon>
        <taxon>Nitrospiria</taxon>
        <taxon>Nitrospirales</taxon>
        <taxon>Nitrospiraceae</taxon>
        <taxon>Candidatus Sulfobium</taxon>
    </lineage>
</organism>
<dbReference type="EC" id="2.7.13.3" evidence="2"/>
<keyword evidence="10" id="KW-0472">Membrane</keyword>
<dbReference type="PANTHER" id="PTHR43065">
    <property type="entry name" value="SENSOR HISTIDINE KINASE"/>
    <property type="match status" value="1"/>
</dbReference>